<dbReference type="OrthoDB" id="3184970at2759"/>
<dbReference type="Gene3D" id="3.30.710.10">
    <property type="entry name" value="Potassium Channel Kv1.1, Chain A"/>
    <property type="match status" value="1"/>
</dbReference>
<dbReference type="Pfam" id="PF00651">
    <property type="entry name" value="BTB"/>
    <property type="match status" value="1"/>
</dbReference>
<dbReference type="EMBL" id="KL198045">
    <property type="protein sequence ID" value="KDQ13180.1"/>
    <property type="molecule type" value="Genomic_DNA"/>
</dbReference>
<evidence type="ECO:0000259" key="1">
    <source>
        <dbReference type="PROSITE" id="PS50097"/>
    </source>
</evidence>
<dbReference type="InterPro" id="IPR000210">
    <property type="entry name" value="BTB/POZ_dom"/>
</dbReference>
<dbReference type="AlphaFoldDB" id="A0A067MEN8"/>
<protein>
    <recommendedName>
        <fullName evidence="1">BTB domain-containing protein</fullName>
    </recommendedName>
</protein>
<dbReference type="InParanoid" id="A0A067MEN8"/>
<dbReference type="PROSITE" id="PS50097">
    <property type="entry name" value="BTB"/>
    <property type="match status" value="1"/>
</dbReference>
<gene>
    <name evidence="2" type="ORF">BOTBODRAFT_175784</name>
</gene>
<evidence type="ECO:0000313" key="3">
    <source>
        <dbReference type="Proteomes" id="UP000027195"/>
    </source>
</evidence>
<organism evidence="2 3">
    <name type="scientific">Botryobasidium botryosum (strain FD-172 SS1)</name>
    <dbReference type="NCBI Taxonomy" id="930990"/>
    <lineage>
        <taxon>Eukaryota</taxon>
        <taxon>Fungi</taxon>
        <taxon>Dikarya</taxon>
        <taxon>Basidiomycota</taxon>
        <taxon>Agaricomycotina</taxon>
        <taxon>Agaricomycetes</taxon>
        <taxon>Cantharellales</taxon>
        <taxon>Botryobasidiaceae</taxon>
        <taxon>Botryobasidium</taxon>
    </lineage>
</organism>
<feature type="domain" description="BTB" evidence="1">
    <location>
        <begin position="52"/>
        <end position="115"/>
    </location>
</feature>
<dbReference type="InterPro" id="IPR011333">
    <property type="entry name" value="SKP1/BTB/POZ_sf"/>
</dbReference>
<name>A0A067MEN8_BOTB1</name>
<evidence type="ECO:0000313" key="2">
    <source>
        <dbReference type="EMBL" id="KDQ13180.1"/>
    </source>
</evidence>
<accession>A0A067MEN8</accession>
<reference evidence="3" key="1">
    <citation type="journal article" date="2014" name="Proc. Natl. Acad. Sci. U.S.A.">
        <title>Extensive sampling of basidiomycete genomes demonstrates inadequacy of the white-rot/brown-rot paradigm for wood decay fungi.</title>
        <authorList>
            <person name="Riley R."/>
            <person name="Salamov A.A."/>
            <person name="Brown D.W."/>
            <person name="Nagy L.G."/>
            <person name="Floudas D."/>
            <person name="Held B.W."/>
            <person name="Levasseur A."/>
            <person name="Lombard V."/>
            <person name="Morin E."/>
            <person name="Otillar R."/>
            <person name="Lindquist E.A."/>
            <person name="Sun H."/>
            <person name="LaButti K.M."/>
            <person name="Schmutz J."/>
            <person name="Jabbour D."/>
            <person name="Luo H."/>
            <person name="Baker S.E."/>
            <person name="Pisabarro A.G."/>
            <person name="Walton J.D."/>
            <person name="Blanchette R.A."/>
            <person name="Henrissat B."/>
            <person name="Martin F."/>
            <person name="Cullen D."/>
            <person name="Hibbett D.S."/>
            <person name="Grigoriev I.V."/>
        </authorList>
    </citation>
    <scope>NUCLEOTIDE SEQUENCE [LARGE SCALE GENOMIC DNA]</scope>
    <source>
        <strain evidence="3">FD-172 SS1</strain>
    </source>
</reference>
<dbReference type="Proteomes" id="UP000027195">
    <property type="component" value="Unassembled WGS sequence"/>
</dbReference>
<keyword evidence="3" id="KW-1185">Reference proteome</keyword>
<dbReference type="STRING" id="930990.A0A067MEN8"/>
<dbReference type="CDD" id="cd18186">
    <property type="entry name" value="BTB_POZ_ZBTB_KLHL-like"/>
    <property type="match status" value="1"/>
</dbReference>
<proteinExistence type="predicted"/>
<dbReference type="HOGENOM" id="CLU_052397_0_2_1"/>
<sequence>MVHKLLIYNISSSLPHHFDSAFLYFAATQLVTMTGATSTKPGVSERFSSPTADVTLRSCDGVIFKAHRVFLSEASSVLGKMVNTSRPNEQRGDNIRPIDLPETEDVVDALLRWIYPYPDKPTVDTWEHLESYLDAACKYGIGVAVAYLYETLKSSRFLTAAPVRAYGAALRLRSAPGALDVAELLLLSRAQIIRTNVDIVHLSADDVGERISGLDILDLINTQAAYRKAVERIINPIYIETCFSCQKSPPEWWRPNALSLAISRFSPAPIFTEAFRNYGIPSPSCSRCGGATPKDRHAKWESELLDLWKTGDYPSILEDWNRVVRRAPIKLVLSKVKRNIAPVGHV</sequence>
<dbReference type="SMART" id="SM00225">
    <property type="entry name" value="BTB"/>
    <property type="match status" value="1"/>
</dbReference>
<dbReference type="SUPFAM" id="SSF54695">
    <property type="entry name" value="POZ domain"/>
    <property type="match status" value="1"/>
</dbReference>